<dbReference type="PANTHER" id="PTHR43591:SF24">
    <property type="entry name" value="2-METHOXY-6-POLYPRENYL-1,4-BENZOQUINOL METHYLASE, MITOCHONDRIAL"/>
    <property type="match status" value="1"/>
</dbReference>
<dbReference type="GO" id="GO:0032259">
    <property type="term" value="P:methylation"/>
    <property type="evidence" value="ECO:0007669"/>
    <property type="project" value="UniProtKB-KW"/>
</dbReference>
<comment type="caution">
    <text evidence="2">The sequence shown here is derived from an EMBL/GenBank/DDBJ whole genome shotgun (WGS) entry which is preliminary data.</text>
</comment>
<evidence type="ECO:0000313" key="2">
    <source>
        <dbReference type="EMBL" id="TDY03647.1"/>
    </source>
</evidence>
<dbReference type="AlphaFoldDB" id="A0A4R8J044"/>
<sequence length="282" mass="31395">MADPHRFVNELDEEAHQRLIGRLESRAQVPIFSELFDKYVDQIDIKSSDKILEVGCGTGVILRSLSRRPEFTGTAFGVDQCPSFISAANKFAQDEGTDGRTSFQVGDVHNLIFDSGEFDIVIAHTVISHVTDPVEVLAEMARVVRPGGMVAIFDGDYASLTYACPDHSLGQKMDNALASTTFNNPKIMRDLPRLLPEMGLELTNAWGDAVVEIGDGSYFRTFAETYAPYVKRAGLFSEQAVDIWLGEQYRAMENGTFFAACNYYTYLLRRTAVVYQTPMADK</sequence>
<dbReference type="Pfam" id="PF08241">
    <property type="entry name" value="Methyltransf_11"/>
    <property type="match status" value="1"/>
</dbReference>
<dbReference type="Gene3D" id="3.40.50.150">
    <property type="entry name" value="Vaccinia Virus protein VP39"/>
    <property type="match status" value="1"/>
</dbReference>
<accession>A0A4R8J044</accession>
<keyword evidence="3" id="KW-1185">Reference proteome</keyword>
<proteinExistence type="predicted"/>
<dbReference type="Proteomes" id="UP000294914">
    <property type="component" value="Unassembled WGS sequence"/>
</dbReference>
<dbReference type="InterPro" id="IPR029063">
    <property type="entry name" value="SAM-dependent_MTases_sf"/>
</dbReference>
<organism evidence="2 3">
    <name type="scientific">Thiohalophilus thiocyanatoxydans</name>
    <dbReference type="NCBI Taxonomy" id="381308"/>
    <lineage>
        <taxon>Bacteria</taxon>
        <taxon>Pseudomonadati</taxon>
        <taxon>Pseudomonadota</taxon>
        <taxon>Gammaproteobacteria</taxon>
        <taxon>Thiohalomonadales</taxon>
        <taxon>Thiohalophilaceae</taxon>
        <taxon>Thiohalophilus</taxon>
    </lineage>
</organism>
<dbReference type="InterPro" id="IPR013216">
    <property type="entry name" value="Methyltransf_11"/>
</dbReference>
<dbReference type="PANTHER" id="PTHR43591">
    <property type="entry name" value="METHYLTRANSFERASE"/>
    <property type="match status" value="1"/>
</dbReference>
<dbReference type="OrthoDB" id="9772751at2"/>
<reference evidence="2 3" key="1">
    <citation type="submission" date="2019-03" db="EMBL/GenBank/DDBJ databases">
        <title>Genomic Encyclopedia of Type Strains, Phase IV (KMG-IV): sequencing the most valuable type-strain genomes for metagenomic binning, comparative biology and taxonomic classification.</title>
        <authorList>
            <person name="Goeker M."/>
        </authorList>
    </citation>
    <scope>NUCLEOTIDE SEQUENCE [LARGE SCALE GENOMIC DNA]</scope>
    <source>
        <strain evidence="2 3">DSM 16326</strain>
    </source>
</reference>
<evidence type="ECO:0000313" key="3">
    <source>
        <dbReference type="Proteomes" id="UP000294914"/>
    </source>
</evidence>
<keyword evidence="2" id="KW-0489">Methyltransferase</keyword>
<protein>
    <submittedName>
        <fullName evidence="2">Methyltransferase family protein</fullName>
    </submittedName>
</protein>
<name>A0A4R8J044_9GAMM</name>
<dbReference type="GO" id="GO:0008757">
    <property type="term" value="F:S-adenosylmethionine-dependent methyltransferase activity"/>
    <property type="evidence" value="ECO:0007669"/>
    <property type="project" value="InterPro"/>
</dbReference>
<dbReference type="SUPFAM" id="SSF53335">
    <property type="entry name" value="S-adenosyl-L-methionine-dependent methyltransferases"/>
    <property type="match status" value="1"/>
</dbReference>
<evidence type="ECO:0000259" key="1">
    <source>
        <dbReference type="Pfam" id="PF08241"/>
    </source>
</evidence>
<feature type="domain" description="Methyltransferase type 11" evidence="1">
    <location>
        <begin position="52"/>
        <end position="152"/>
    </location>
</feature>
<keyword evidence="2" id="KW-0808">Transferase</keyword>
<dbReference type="CDD" id="cd02440">
    <property type="entry name" value="AdoMet_MTases"/>
    <property type="match status" value="1"/>
</dbReference>
<dbReference type="EMBL" id="SOQX01000001">
    <property type="protein sequence ID" value="TDY03647.1"/>
    <property type="molecule type" value="Genomic_DNA"/>
</dbReference>
<gene>
    <name evidence="2" type="ORF">EDC23_0016</name>
</gene>
<dbReference type="RefSeq" id="WP_134080240.1">
    <property type="nucleotide sequence ID" value="NZ_SOQX01000001.1"/>
</dbReference>